<dbReference type="Pfam" id="PF10824">
    <property type="entry name" value="T7SS_ESX_EspC"/>
    <property type="match status" value="1"/>
</dbReference>
<keyword evidence="2" id="KW-1185">Reference proteome</keyword>
<gene>
    <name evidence="1" type="ORF">SK803_43510</name>
</gene>
<reference evidence="1 2" key="2">
    <citation type="submission" date="2023-11" db="EMBL/GenBank/DDBJ databases">
        <authorList>
            <person name="Lara A.C."/>
            <person name="Chronakova A."/>
        </authorList>
    </citation>
    <scope>NUCLEOTIDE SEQUENCE [LARGE SCALE GENOMIC DNA]</scope>
    <source>
        <strain evidence="1 2">BCCO 10_0856</strain>
    </source>
</reference>
<organism evidence="1 2">
    <name type="scientific">Lentzea miocenica</name>
    <dbReference type="NCBI Taxonomy" id="3095431"/>
    <lineage>
        <taxon>Bacteria</taxon>
        <taxon>Bacillati</taxon>
        <taxon>Actinomycetota</taxon>
        <taxon>Actinomycetes</taxon>
        <taxon>Pseudonocardiales</taxon>
        <taxon>Pseudonocardiaceae</taxon>
        <taxon>Lentzea</taxon>
    </lineage>
</organism>
<accession>A0ABU4TG02</accession>
<evidence type="ECO:0000313" key="1">
    <source>
        <dbReference type="EMBL" id="MDX8037102.1"/>
    </source>
</evidence>
<protein>
    <submittedName>
        <fullName evidence="1">Type VII secretion target</fullName>
    </submittedName>
</protein>
<reference evidence="1 2" key="1">
    <citation type="submission" date="2023-11" db="EMBL/GenBank/DDBJ databases">
        <title>Lentzea sokolovensis, sp. nov., Lentzea kristufkii, sp. nov., and Lentzea miocenensis, sp. nov., rare actinobacteria from Sokolov Coal Basin, Miocene lacustrine sediment, Czech Republic.</title>
        <authorList>
            <person name="Lara A."/>
            <person name="Kotroba L."/>
            <person name="Nouioui I."/>
            <person name="Neumann-Schaal M."/>
            <person name="Mast Y."/>
            <person name="Chronakova A."/>
        </authorList>
    </citation>
    <scope>NUCLEOTIDE SEQUENCE [LARGE SCALE GENOMIC DNA]</scope>
    <source>
        <strain evidence="1 2">BCCO 10_0856</strain>
    </source>
</reference>
<comment type="caution">
    <text evidence="1">The sequence shown here is derived from an EMBL/GenBank/DDBJ whole genome shotgun (WGS) entry which is preliminary data.</text>
</comment>
<name>A0ABU4TG02_9PSEU</name>
<proteinExistence type="predicted"/>
<evidence type="ECO:0000313" key="2">
    <source>
        <dbReference type="Proteomes" id="UP001285521"/>
    </source>
</evidence>
<dbReference type="RefSeq" id="WP_319972100.1">
    <property type="nucleotide sequence ID" value="NZ_JAXAVW010000056.1"/>
</dbReference>
<dbReference type="EMBL" id="JAXAVW010000056">
    <property type="protein sequence ID" value="MDX8037102.1"/>
    <property type="molecule type" value="Genomic_DNA"/>
</dbReference>
<dbReference type="Proteomes" id="UP001285521">
    <property type="component" value="Unassembled WGS sequence"/>
</dbReference>
<dbReference type="InterPro" id="IPR022536">
    <property type="entry name" value="EspC"/>
</dbReference>
<sequence>MAGFEVAPADLRAHAGKVDQHAATVGQAVDAANNAMSNDTYGVICQFLPPLFNELEQTARDALRACQQGLASTAESLRATATHYETHDNAVGEKFQGMR</sequence>